<dbReference type="Proteomes" id="UP001162156">
    <property type="component" value="Unassembled WGS sequence"/>
</dbReference>
<feature type="domain" description="DDE Tnp4" evidence="8">
    <location>
        <begin position="161"/>
        <end position="228"/>
    </location>
</feature>
<reference evidence="9" key="1">
    <citation type="journal article" date="2023" name="Insect Mol. Biol.">
        <title>Genome sequencing provides insights into the evolution of gene families encoding plant cell wall-degrading enzymes in longhorned beetles.</title>
        <authorList>
            <person name="Shin N.R."/>
            <person name="Okamura Y."/>
            <person name="Kirsch R."/>
            <person name="Pauchet Y."/>
        </authorList>
    </citation>
    <scope>NUCLEOTIDE SEQUENCE</scope>
    <source>
        <strain evidence="9">RBIC_L_NR</strain>
    </source>
</reference>
<evidence type="ECO:0000256" key="2">
    <source>
        <dbReference type="ARBA" id="ARBA00004123"/>
    </source>
</evidence>
<keyword evidence="10" id="KW-1185">Reference proteome</keyword>
<dbReference type="EMBL" id="JANEYF010005652">
    <property type="protein sequence ID" value="KAJ8927466.1"/>
    <property type="molecule type" value="Genomic_DNA"/>
</dbReference>
<dbReference type="GO" id="GO:0016787">
    <property type="term" value="F:hydrolase activity"/>
    <property type="evidence" value="ECO:0007669"/>
    <property type="project" value="UniProtKB-KW"/>
</dbReference>
<evidence type="ECO:0000259" key="8">
    <source>
        <dbReference type="Pfam" id="PF13359"/>
    </source>
</evidence>
<keyword evidence="5" id="KW-0479">Metal-binding</keyword>
<evidence type="ECO:0000313" key="9">
    <source>
        <dbReference type="EMBL" id="KAJ8927466.1"/>
    </source>
</evidence>
<evidence type="ECO:0000256" key="1">
    <source>
        <dbReference type="ARBA" id="ARBA00001968"/>
    </source>
</evidence>
<proteinExistence type="inferred from homology"/>
<evidence type="ECO:0000256" key="5">
    <source>
        <dbReference type="ARBA" id="ARBA00022723"/>
    </source>
</evidence>
<accession>A0AAV8WLW2</accession>
<dbReference type="AlphaFoldDB" id="A0AAV8WLW2"/>
<gene>
    <name evidence="9" type="ORF">NQ314_020063</name>
</gene>
<dbReference type="Pfam" id="PF13359">
    <property type="entry name" value="DDE_Tnp_4"/>
    <property type="match status" value="1"/>
</dbReference>
<dbReference type="PANTHER" id="PTHR22930">
    <property type="match status" value="1"/>
</dbReference>
<dbReference type="InterPro" id="IPR045249">
    <property type="entry name" value="HARBI1-like"/>
</dbReference>
<keyword evidence="7" id="KW-0539">Nucleus</keyword>
<sequence length="281" mass="32147">MSDSSTSSESASSDEEQILLNDYEHEVPKNRNYVENTVVLYSEQEFISHFRISRNVYNDLVEKFRNSDYFSEEGNGPDGNIGAAHSVLIFLWFAAHQTASFRDVADRFDITISSLFRITNKVIRFLSSMSADVIKWPNEEEQERIEEYFLEKGFPGVIGAIDGTHIKIDKPSDDPDSYLNRKHFFSIQVQVVCDHEKRIRDVFLGYPGSVHDSRAFRASPLSTTLAEKCGPINDIFEYEVIGNDENIPDIVEPQGIGEDQADDRDGVIMRDNVARMLFQRR</sequence>
<keyword evidence="6" id="KW-0378">Hydrolase</keyword>
<evidence type="ECO:0000256" key="6">
    <source>
        <dbReference type="ARBA" id="ARBA00022801"/>
    </source>
</evidence>
<organism evidence="9 10">
    <name type="scientific">Rhamnusium bicolor</name>
    <dbReference type="NCBI Taxonomy" id="1586634"/>
    <lineage>
        <taxon>Eukaryota</taxon>
        <taxon>Metazoa</taxon>
        <taxon>Ecdysozoa</taxon>
        <taxon>Arthropoda</taxon>
        <taxon>Hexapoda</taxon>
        <taxon>Insecta</taxon>
        <taxon>Pterygota</taxon>
        <taxon>Neoptera</taxon>
        <taxon>Endopterygota</taxon>
        <taxon>Coleoptera</taxon>
        <taxon>Polyphaga</taxon>
        <taxon>Cucujiformia</taxon>
        <taxon>Chrysomeloidea</taxon>
        <taxon>Cerambycidae</taxon>
        <taxon>Lepturinae</taxon>
        <taxon>Rhagiini</taxon>
        <taxon>Rhamnusium</taxon>
    </lineage>
</organism>
<dbReference type="InterPro" id="IPR027806">
    <property type="entry name" value="HARBI1_dom"/>
</dbReference>
<name>A0AAV8WLW2_9CUCU</name>
<evidence type="ECO:0000256" key="3">
    <source>
        <dbReference type="ARBA" id="ARBA00006958"/>
    </source>
</evidence>
<keyword evidence="4" id="KW-0540">Nuclease</keyword>
<dbReference type="GO" id="GO:0046872">
    <property type="term" value="F:metal ion binding"/>
    <property type="evidence" value="ECO:0007669"/>
    <property type="project" value="UniProtKB-KW"/>
</dbReference>
<comment type="cofactor">
    <cofactor evidence="1">
        <name>a divalent metal cation</name>
        <dbReference type="ChEBI" id="CHEBI:60240"/>
    </cofactor>
</comment>
<evidence type="ECO:0000256" key="7">
    <source>
        <dbReference type="ARBA" id="ARBA00023242"/>
    </source>
</evidence>
<dbReference type="GO" id="GO:0004518">
    <property type="term" value="F:nuclease activity"/>
    <property type="evidence" value="ECO:0007669"/>
    <property type="project" value="UniProtKB-KW"/>
</dbReference>
<comment type="subcellular location">
    <subcellularLocation>
        <location evidence="2">Nucleus</location>
    </subcellularLocation>
</comment>
<evidence type="ECO:0000256" key="4">
    <source>
        <dbReference type="ARBA" id="ARBA00022722"/>
    </source>
</evidence>
<protein>
    <recommendedName>
        <fullName evidence="8">DDE Tnp4 domain-containing protein</fullName>
    </recommendedName>
</protein>
<dbReference type="GO" id="GO:0005634">
    <property type="term" value="C:nucleus"/>
    <property type="evidence" value="ECO:0007669"/>
    <property type="project" value="UniProtKB-SubCell"/>
</dbReference>
<comment type="similarity">
    <text evidence="3">Belongs to the HARBI1 family.</text>
</comment>
<dbReference type="PANTHER" id="PTHR22930:SF85">
    <property type="entry name" value="GH03217P-RELATED"/>
    <property type="match status" value="1"/>
</dbReference>
<evidence type="ECO:0000313" key="10">
    <source>
        <dbReference type="Proteomes" id="UP001162156"/>
    </source>
</evidence>
<comment type="caution">
    <text evidence="9">The sequence shown here is derived from an EMBL/GenBank/DDBJ whole genome shotgun (WGS) entry which is preliminary data.</text>
</comment>